<comment type="subcellular location">
    <subcellularLocation>
        <location evidence="1">Golgi apparatus membrane</location>
        <topology evidence="1">Single-pass type I membrane protein</topology>
    </subcellularLocation>
</comment>
<evidence type="ECO:0000256" key="5">
    <source>
        <dbReference type="ARBA" id="ARBA00022989"/>
    </source>
</evidence>
<dbReference type="Proteomes" id="UP000826195">
    <property type="component" value="Unassembled WGS sequence"/>
</dbReference>
<feature type="chain" id="PRO_5043518506" evidence="10">
    <location>
        <begin position="22"/>
        <end position="293"/>
    </location>
</feature>
<evidence type="ECO:0000256" key="3">
    <source>
        <dbReference type="ARBA" id="ARBA00022692"/>
    </source>
</evidence>
<dbReference type="PANTHER" id="PTHR28652">
    <property type="entry name" value="TRANSMEMBRANE PROTEIN 59-LIKE PROTEIN"/>
    <property type="match status" value="1"/>
</dbReference>
<reference evidence="11 12" key="1">
    <citation type="journal article" date="2021" name="J. Hered.">
        <title>A chromosome-level genome assembly of the parasitoid wasp, Cotesia glomerata (Hymenoptera: Braconidae).</title>
        <authorList>
            <person name="Pinto B.J."/>
            <person name="Weis J.J."/>
            <person name="Gamble T."/>
            <person name="Ode P.J."/>
            <person name="Paul R."/>
            <person name="Zaspel J.M."/>
        </authorList>
    </citation>
    <scope>NUCLEOTIDE SEQUENCE [LARGE SCALE GENOMIC DNA]</scope>
    <source>
        <strain evidence="11">CgM1</strain>
    </source>
</reference>
<feature type="transmembrane region" description="Helical" evidence="9">
    <location>
        <begin position="226"/>
        <end position="245"/>
    </location>
</feature>
<keyword evidence="6" id="KW-0333">Golgi apparatus</keyword>
<sequence length="293" mass="32756">MTNSNNLIILLGVIAIKLTLAAVINEATHKKDPCVVLCDKIPVSFFLATDKLISDSVEETKECCQRGCRFFNLADSQQGIEKNELNDTKDACESSCSEAYKNVNERFACIVGCTFMAKQRIFDLVSILSAALSSEDDLIAHHFLVTSIDMPDNTMSDPGLKKEILPGWWDTEGFKLPQTYIKSVPQESRIDYNLSPDYSGEPDQSYSWPATNWLQCASKHIGIPRWILSSSIIVGVIVVIWITLLSEKSEPKNNATSESNNNDDFSKVILIYPDEKTPPDYTECVSEEKKLII</sequence>
<proteinExistence type="inferred from homology"/>
<evidence type="ECO:0000256" key="10">
    <source>
        <dbReference type="SAM" id="SignalP"/>
    </source>
</evidence>
<dbReference type="EMBL" id="JAHXZJ010001864">
    <property type="protein sequence ID" value="KAH0550700.1"/>
    <property type="molecule type" value="Genomic_DNA"/>
</dbReference>
<evidence type="ECO:0000256" key="2">
    <source>
        <dbReference type="ARBA" id="ARBA00009643"/>
    </source>
</evidence>
<protein>
    <submittedName>
        <fullName evidence="11">Uncharacterized protein</fullName>
    </submittedName>
</protein>
<evidence type="ECO:0000313" key="11">
    <source>
        <dbReference type="EMBL" id="KAH0550700.1"/>
    </source>
</evidence>
<keyword evidence="7 9" id="KW-0472">Membrane</keyword>
<dbReference type="PANTHER" id="PTHR28652:SF2">
    <property type="entry name" value="TRANSMEMBRANE PROTEIN 59-LIKE PROTEIN"/>
    <property type="match status" value="1"/>
</dbReference>
<evidence type="ECO:0000256" key="4">
    <source>
        <dbReference type="ARBA" id="ARBA00022729"/>
    </source>
</evidence>
<evidence type="ECO:0000256" key="1">
    <source>
        <dbReference type="ARBA" id="ARBA00004614"/>
    </source>
</evidence>
<evidence type="ECO:0000256" key="8">
    <source>
        <dbReference type="ARBA" id="ARBA00023180"/>
    </source>
</evidence>
<keyword evidence="12" id="KW-1185">Reference proteome</keyword>
<dbReference type="AlphaFoldDB" id="A0AAV7ID86"/>
<keyword evidence="5 9" id="KW-1133">Transmembrane helix</keyword>
<evidence type="ECO:0000256" key="6">
    <source>
        <dbReference type="ARBA" id="ARBA00023034"/>
    </source>
</evidence>
<name>A0AAV7ID86_COTGL</name>
<feature type="signal peptide" evidence="10">
    <location>
        <begin position="1"/>
        <end position="21"/>
    </location>
</feature>
<comment type="caution">
    <text evidence="11">The sequence shown here is derived from an EMBL/GenBank/DDBJ whole genome shotgun (WGS) entry which is preliminary data.</text>
</comment>
<evidence type="ECO:0000313" key="12">
    <source>
        <dbReference type="Proteomes" id="UP000826195"/>
    </source>
</evidence>
<evidence type="ECO:0000256" key="9">
    <source>
        <dbReference type="SAM" id="Phobius"/>
    </source>
</evidence>
<keyword evidence="8" id="KW-0325">Glycoprotein</keyword>
<organism evidence="11 12">
    <name type="scientific">Cotesia glomerata</name>
    <name type="common">Lepidopteran parasitic wasp</name>
    <name type="synonym">Apanteles glomeratus</name>
    <dbReference type="NCBI Taxonomy" id="32391"/>
    <lineage>
        <taxon>Eukaryota</taxon>
        <taxon>Metazoa</taxon>
        <taxon>Ecdysozoa</taxon>
        <taxon>Arthropoda</taxon>
        <taxon>Hexapoda</taxon>
        <taxon>Insecta</taxon>
        <taxon>Pterygota</taxon>
        <taxon>Neoptera</taxon>
        <taxon>Endopterygota</taxon>
        <taxon>Hymenoptera</taxon>
        <taxon>Apocrita</taxon>
        <taxon>Ichneumonoidea</taxon>
        <taxon>Braconidae</taxon>
        <taxon>Microgastrinae</taxon>
        <taxon>Cotesia</taxon>
    </lineage>
</organism>
<dbReference type="GO" id="GO:0000139">
    <property type="term" value="C:Golgi membrane"/>
    <property type="evidence" value="ECO:0007669"/>
    <property type="project" value="UniProtKB-SubCell"/>
</dbReference>
<evidence type="ECO:0000256" key="7">
    <source>
        <dbReference type="ARBA" id="ARBA00023136"/>
    </source>
</evidence>
<keyword evidence="4 10" id="KW-0732">Signal</keyword>
<dbReference type="Pfam" id="PF12280">
    <property type="entry name" value="BSMAP"/>
    <property type="match status" value="2"/>
</dbReference>
<dbReference type="InterPro" id="IPR022065">
    <property type="entry name" value="Uncharacterised_TMEM59"/>
</dbReference>
<gene>
    <name evidence="11" type="ORF">KQX54_020576</name>
</gene>
<accession>A0AAV7ID86</accession>
<keyword evidence="3 9" id="KW-0812">Transmembrane</keyword>
<comment type="similarity">
    <text evidence="2">Belongs to the TMEM59 family.</text>
</comment>